<dbReference type="AlphaFoldDB" id="A0A7W3NRW8"/>
<reference evidence="2 3" key="1">
    <citation type="submission" date="2020-08" db="EMBL/GenBank/DDBJ databases">
        <title>Sequencing the genomes of 1000 actinobacteria strains.</title>
        <authorList>
            <person name="Klenk H.-P."/>
        </authorList>
    </citation>
    <scope>NUCLEOTIDE SEQUENCE [LARGE SCALE GENOMIC DNA]</scope>
    <source>
        <strain evidence="2 3">DSM 41827</strain>
    </source>
</reference>
<evidence type="ECO:0000313" key="2">
    <source>
        <dbReference type="EMBL" id="MBA9055614.1"/>
    </source>
</evidence>
<feature type="transmembrane region" description="Helical" evidence="1">
    <location>
        <begin position="21"/>
        <end position="39"/>
    </location>
</feature>
<keyword evidence="1" id="KW-0812">Transmembrane</keyword>
<organism evidence="2 3">
    <name type="scientific">Streptomyces murinus</name>
    <dbReference type="NCBI Taxonomy" id="33900"/>
    <lineage>
        <taxon>Bacteria</taxon>
        <taxon>Bacillati</taxon>
        <taxon>Actinomycetota</taxon>
        <taxon>Actinomycetes</taxon>
        <taxon>Kitasatosporales</taxon>
        <taxon>Streptomycetaceae</taxon>
        <taxon>Streptomyces</taxon>
    </lineage>
</organism>
<gene>
    <name evidence="2" type="ORF">HDA42_004792</name>
</gene>
<feature type="transmembrane region" description="Helical" evidence="1">
    <location>
        <begin position="71"/>
        <end position="90"/>
    </location>
</feature>
<feature type="transmembrane region" description="Helical" evidence="1">
    <location>
        <begin position="45"/>
        <end position="64"/>
    </location>
</feature>
<accession>A0A7W3NRW8</accession>
<keyword evidence="3" id="KW-1185">Reference proteome</keyword>
<evidence type="ECO:0000313" key="3">
    <source>
        <dbReference type="Proteomes" id="UP000577386"/>
    </source>
</evidence>
<keyword evidence="1" id="KW-1133">Transmembrane helix</keyword>
<protein>
    <submittedName>
        <fullName evidence="2">Uncharacterized protein</fullName>
    </submittedName>
</protein>
<dbReference type="GeneID" id="93976077"/>
<sequence>MEVEMKKTPEQIVSDNMWGSSALFCVAAFAAFVIVGGESAVRVGWILYFAGWVPPICMAVWCAVRRRSPGVGGAFAFTILPLFGLLYWFLHG</sequence>
<name>A0A7W3NRW8_STRMR</name>
<comment type="caution">
    <text evidence="2">The sequence shown here is derived from an EMBL/GenBank/DDBJ whole genome shotgun (WGS) entry which is preliminary data.</text>
</comment>
<keyword evidence="1" id="KW-0472">Membrane</keyword>
<dbReference type="RefSeq" id="WP_182776531.1">
    <property type="nucleotide sequence ID" value="NZ_BAAAHW010000013.1"/>
</dbReference>
<dbReference type="EMBL" id="JACJIJ010000002">
    <property type="protein sequence ID" value="MBA9055614.1"/>
    <property type="molecule type" value="Genomic_DNA"/>
</dbReference>
<proteinExistence type="predicted"/>
<evidence type="ECO:0000256" key="1">
    <source>
        <dbReference type="SAM" id="Phobius"/>
    </source>
</evidence>
<dbReference type="Proteomes" id="UP000577386">
    <property type="component" value="Unassembled WGS sequence"/>
</dbReference>